<accession>A0A1Y2IKS2</accession>
<proteinExistence type="predicted"/>
<dbReference type="Proteomes" id="UP000193067">
    <property type="component" value="Unassembled WGS sequence"/>
</dbReference>
<feature type="region of interest" description="Disordered" evidence="1">
    <location>
        <begin position="1"/>
        <end position="35"/>
    </location>
</feature>
<feature type="compositionally biased region" description="Basic and acidic residues" evidence="1">
    <location>
        <begin position="1"/>
        <end position="18"/>
    </location>
</feature>
<sequence>MESREPHWGPAWAEERRLPRLATKTPRRRSVPVPRRCRTRSAIWERSEPEPHLSGPSLVLGTSGECDCSRRFAAVEMASMVRGWMGQTQIFAKRLKQRSGSRMNLARASKLSAQRRCGSR</sequence>
<feature type="region of interest" description="Disordered" evidence="1">
    <location>
        <begin position="101"/>
        <end position="120"/>
    </location>
</feature>
<name>A0A1Y2IKS2_TRAC3</name>
<feature type="compositionally biased region" description="Basic residues" evidence="1">
    <location>
        <begin position="25"/>
        <end position="35"/>
    </location>
</feature>
<keyword evidence="3" id="KW-1185">Reference proteome</keyword>
<dbReference type="AlphaFoldDB" id="A0A1Y2IKS2"/>
<reference evidence="2 3" key="1">
    <citation type="journal article" date="2015" name="Biotechnol. Biofuels">
        <title>Enhanced degradation of softwood versus hardwood by the white-rot fungus Pycnoporus coccineus.</title>
        <authorList>
            <person name="Couturier M."/>
            <person name="Navarro D."/>
            <person name="Chevret D."/>
            <person name="Henrissat B."/>
            <person name="Piumi F."/>
            <person name="Ruiz-Duenas F.J."/>
            <person name="Martinez A.T."/>
            <person name="Grigoriev I.V."/>
            <person name="Riley R."/>
            <person name="Lipzen A."/>
            <person name="Berrin J.G."/>
            <person name="Master E.R."/>
            <person name="Rosso M.N."/>
        </authorList>
    </citation>
    <scope>NUCLEOTIDE SEQUENCE [LARGE SCALE GENOMIC DNA]</scope>
    <source>
        <strain evidence="2 3">BRFM310</strain>
    </source>
</reference>
<evidence type="ECO:0000256" key="1">
    <source>
        <dbReference type="SAM" id="MobiDB-lite"/>
    </source>
</evidence>
<protein>
    <submittedName>
        <fullName evidence="2">Uncharacterized protein</fullName>
    </submittedName>
</protein>
<evidence type="ECO:0000313" key="2">
    <source>
        <dbReference type="EMBL" id="OSD01715.1"/>
    </source>
</evidence>
<evidence type="ECO:0000313" key="3">
    <source>
        <dbReference type="Proteomes" id="UP000193067"/>
    </source>
</evidence>
<gene>
    <name evidence="2" type="ORF">PYCCODRAFT_466628</name>
</gene>
<organism evidence="2 3">
    <name type="scientific">Trametes coccinea (strain BRFM310)</name>
    <name type="common">Pycnoporus coccineus</name>
    <dbReference type="NCBI Taxonomy" id="1353009"/>
    <lineage>
        <taxon>Eukaryota</taxon>
        <taxon>Fungi</taxon>
        <taxon>Dikarya</taxon>
        <taxon>Basidiomycota</taxon>
        <taxon>Agaricomycotina</taxon>
        <taxon>Agaricomycetes</taxon>
        <taxon>Polyporales</taxon>
        <taxon>Polyporaceae</taxon>
        <taxon>Trametes</taxon>
    </lineage>
</organism>
<dbReference type="EMBL" id="KZ084109">
    <property type="protein sequence ID" value="OSD01715.1"/>
    <property type="molecule type" value="Genomic_DNA"/>
</dbReference>